<evidence type="ECO:0000256" key="1">
    <source>
        <dbReference type="ARBA" id="ARBA00001973"/>
    </source>
</evidence>
<feature type="domain" description="Auxiliary Activity family 9 catalytic" evidence="6">
    <location>
        <begin position="24"/>
        <end position="262"/>
    </location>
</feature>
<reference evidence="7" key="1">
    <citation type="journal article" date="2020" name="Stud. Mycol.">
        <title>101 Dothideomycetes genomes: a test case for predicting lifestyles and emergence of pathogens.</title>
        <authorList>
            <person name="Haridas S."/>
            <person name="Albert R."/>
            <person name="Binder M."/>
            <person name="Bloem J."/>
            <person name="Labutti K."/>
            <person name="Salamov A."/>
            <person name="Andreopoulos B."/>
            <person name="Baker S."/>
            <person name="Barry K."/>
            <person name="Bills G."/>
            <person name="Bluhm B."/>
            <person name="Cannon C."/>
            <person name="Castanera R."/>
            <person name="Culley D."/>
            <person name="Daum C."/>
            <person name="Ezra D."/>
            <person name="Gonzalez J."/>
            <person name="Henrissat B."/>
            <person name="Kuo A."/>
            <person name="Liang C."/>
            <person name="Lipzen A."/>
            <person name="Lutzoni F."/>
            <person name="Magnuson J."/>
            <person name="Mondo S."/>
            <person name="Nolan M."/>
            <person name="Ohm R."/>
            <person name="Pangilinan J."/>
            <person name="Park H.-J."/>
            <person name="Ramirez L."/>
            <person name="Alfaro M."/>
            <person name="Sun H."/>
            <person name="Tritt A."/>
            <person name="Yoshinaga Y."/>
            <person name="Zwiers L.-H."/>
            <person name="Turgeon B."/>
            <person name="Goodwin S."/>
            <person name="Spatafora J."/>
            <person name="Crous P."/>
            <person name="Grigoriev I."/>
        </authorList>
    </citation>
    <scope>NUCLEOTIDE SEQUENCE</scope>
    <source>
        <strain evidence="7">CBS 279.74</strain>
    </source>
</reference>
<evidence type="ECO:0000313" key="8">
    <source>
        <dbReference type="Proteomes" id="UP000799428"/>
    </source>
</evidence>
<dbReference type="GO" id="GO:0004497">
    <property type="term" value="F:monooxygenase activity"/>
    <property type="evidence" value="ECO:0007669"/>
    <property type="project" value="UniProtKB-KW"/>
</dbReference>
<dbReference type="AlphaFoldDB" id="A0A6G1K5J5"/>
<accession>A0A6G1K5J5</accession>
<comment type="cofactor">
    <cofactor evidence="1">
        <name>Cu(2+)</name>
        <dbReference type="ChEBI" id="CHEBI:29036"/>
    </cofactor>
</comment>
<dbReference type="GO" id="GO:0005576">
    <property type="term" value="C:extracellular region"/>
    <property type="evidence" value="ECO:0007669"/>
    <property type="project" value="UniProtKB-SubCell"/>
</dbReference>
<evidence type="ECO:0000256" key="2">
    <source>
        <dbReference type="ARBA" id="ARBA00004613"/>
    </source>
</evidence>
<dbReference type="Pfam" id="PF03443">
    <property type="entry name" value="AA9"/>
    <property type="match status" value="1"/>
</dbReference>
<evidence type="ECO:0000259" key="6">
    <source>
        <dbReference type="Pfam" id="PF03443"/>
    </source>
</evidence>
<comment type="subcellular location">
    <subcellularLocation>
        <location evidence="2">Secreted</location>
    </subcellularLocation>
</comment>
<keyword evidence="3" id="KW-0964">Secreted</keyword>
<dbReference type="OrthoDB" id="4849160at2759"/>
<feature type="chain" id="PRO_5026069066" evidence="5">
    <location>
        <begin position="24"/>
        <end position="303"/>
    </location>
</feature>
<evidence type="ECO:0000256" key="3">
    <source>
        <dbReference type="ARBA" id="ARBA00022525"/>
    </source>
</evidence>
<dbReference type="InterPro" id="IPR049892">
    <property type="entry name" value="AA9"/>
</dbReference>
<keyword evidence="4" id="KW-1015">Disulfide bond</keyword>
<dbReference type="Proteomes" id="UP000799428">
    <property type="component" value="Unassembled WGS sequence"/>
</dbReference>
<keyword evidence="5" id="KW-0732">Signal</keyword>
<name>A0A6G1K5J5_9PLEO</name>
<proteinExistence type="predicted"/>
<dbReference type="CDD" id="cd21175">
    <property type="entry name" value="LPMO_AA9"/>
    <property type="match status" value="1"/>
</dbReference>
<keyword evidence="8" id="KW-1185">Reference proteome</keyword>
<evidence type="ECO:0000256" key="4">
    <source>
        <dbReference type="ARBA" id="ARBA00023157"/>
    </source>
</evidence>
<evidence type="ECO:0000313" key="7">
    <source>
        <dbReference type="EMBL" id="KAF2708144.1"/>
    </source>
</evidence>
<sequence>MSAMSKMTNSLALVAALIATASAHTAVKEFTANGVSYEGYYQGSKVDPNNNSPAWWTNQGWGYQPIMGSAINTDDFIAHMDASPSPNTAPVAAGSDVTFEWYHEGECNGDDGEQGWDCSHHGWTATYLAPCNGDCANVDKTELKFFKIHDSALIDYPAGTRYAEGEAPNAYSGRWGTDNIFYENQNKQNVTIPSNIPSGNYVLRTEVMSIHNQGLDNAQLWPQAFNVKVQGGDDSAQVPDGVAATSLYDGSDPILNFNLYWHTPAETFSTNGGPDIPAAIASALNIKRSHKRHARVHSRAFTS</sequence>
<feature type="signal peptide" evidence="5">
    <location>
        <begin position="1"/>
        <end position="23"/>
    </location>
</feature>
<gene>
    <name evidence="7" type="ORF">K504DRAFT_382045</name>
</gene>
<dbReference type="PANTHER" id="PTHR33353">
    <property type="entry name" value="PUTATIVE (AFU_ORTHOLOGUE AFUA_1G12560)-RELATED"/>
    <property type="match status" value="1"/>
</dbReference>
<dbReference type="InterPro" id="IPR005103">
    <property type="entry name" value="AA9_LPMO"/>
</dbReference>
<keyword evidence="7" id="KW-0503">Monooxygenase</keyword>
<dbReference type="PANTHER" id="PTHR33353:SF34">
    <property type="entry name" value="ENDO-BETA-1,4-GLUCANASE D"/>
    <property type="match status" value="1"/>
</dbReference>
<dbReference type="Gene3D" id="2.70.50.70">
    <property type="match status" value="1"/>
</dbReference>
<evidence type="ECO:0000256" key="5">
    <source>
        <dbReference type="SAM" id="SignalP"/>
    </source>
</evidence>
<protein>
    <submittedName>
        <fullName evidence="7">Lytic polysaccharide monooxygenase</fullName>
    </submittedName>
</protein>
<dbReference type="EMBL" id="MU005772">
    <property type="protein sequence ID" value="KAF2708144.1"/>
    <property type="molecule type" value="Genomic_DNA"/>
</dbReference>
<keyword evidence="7" id="KW-0560">Oxidoreductase</keyword>
<organism evidence="7 8">
    <name type="scientific">Pleomassaria siparia CBS 279.74</name>
    <dbReference type="NCBI Taxonomy" id="1314801"/>
    <lineage>
        <taxon>Eukaryota</taxon>
        <taxon>Fungi</taxon>
        <taxon>Dikarya</taxon>
        <taxon>Ascomycota</taxon>
        <taxon>Pezizomycotina</taxon>
        <taxon>Dothideomycetes</taxon>
        <taxon>Pleosporomycetidae</taxon>
        <taxon>Pleosporales</taxon>
        <taxon>Pleomassariaceae</taxon>
        <taxon>Pleomassaria</taxon>
    </lineage>
</organism>